<evidence type="ECO:0000256" key="2">
    <source>
        <dbReference type="PROSITE-ProRule" id="PRU00176"/>
    </source>
</evidence>
<feature type="compositionally biased region" description="Polar residues" evidence="3">
    <location>
        <begin position="274"/>
        <end position="287"/>
    </location>
</feature>
<dbReference type="InterPro" id="IPR012677">
    <property type="entry name" value="Nucleotide-bd_a/b_plait_sf"/>
</dbReference>
<dbReference type="SMART" id="SM00360">
    <property type="entry name" value="RRM"/>
    <property type="match status" value="2"/>
</dbReference>
<gene>
    <name evidence="5" type="ORF">MKK02DRAFT_8751</name>
</gene>
<feature type="non-terminal residue" evidence="5">
    <location>
        <position position="673"/>
    </location>
</feature>
<dbReference type="SUPFAM" id="SSF54928">
    <property type="entry name" value="RNA-binding domain, RBD"/>
    <property type="match status" value="2"/>
</dbReference>
<evidence type="ECO:0000256" key="1">
    <source>
        <dbReference type="ARBA" id="ARBA00022884"/>
    </source>
</evidence>
<feature type="compositionally biased region" description="Polar residues" evidence="3">
    <location>
        <begin position="462"/>
        <end position="471"/>
    </location>
</feature>
<protein>
    <recommendedName>
        <fullName evidence="4">RRM domain-containing protein</fullName>
    </recommendedName>
</protein>
<evidence type="ECO:0000256" key="3">
    <source>
        <dbReference type="SAM" id="MobiDB-lite"/>
    </source>
</evidence>
<feature type="compositionally biased region" description="Pro residues" evidence="3">
    <location>
        <begin position="181"/>
        <end position="190"/>
    </location>
</feature>
<sequence>LHRSGTPLMTNLLPSAVGADGRVNLFVGNLPYRVRWQDLKDLFRKAGTVLRADVSLGPDNRSRGYGTVLLGSREDAARAIDRFNGYTWQTRTLEVRPDRLPPEYEAQPHILHMQNQSHNPNQHPHPHPHQHGGPHPFQNNGNGNGRAPMYPPFNNGPPPPPGDGQGPHSHLASANSTHAPSPAPGNPSPPSSTLGSSLPIVKDPVAGLNIAPSPLAGALTGTGGGTIPSALPIPGHPHPHPHPALEHRRGSLAPSAALSQTRNGQSPDLAHSSIRGSSSNLPISRPTSIVGGGPGGGIGDGFGGGGEGRLGSQRGSFSGSNAGEVAPHFPVQIEGLAHQGMGLGRPDNLHERVVFVSNMPLTMQWQDLKDLLRPAGLIMRADVAQDDNRKPRGYGTALFATETDAARAVNMFNGREIGGRQIRVYLEKGARNLPTQTQSLSQSSESASSLPASPANRLPWGINTSLAQAQAQTTPQRPTSTSGSTTSPNGFPGGPTPGPNFRASQYHPGPISMPPFSPLHTPGSGNPLSPLQTRGLPPMTPSMPGFVFNAFLPETPGWHPGGGGHPFLSPGIAGPFSPGIPMNSPGAFGYNPFLNAAPGGPVDRFGGNGAFGGGGSGSGGWQGGSAALGTPTTMAFAPGDPVHGYGGVGSPGVTTPNGNGNGNGNANQSYFAN</sequence>
<dbReference type="GO" id="GO:1990904">
    <property type="term" value="C:ribonucleoprotein complex"/>
    <property type="evidence" value="ECO:0007669"/>
    <property type="project" value="TreeGrafter"/>
</dbReference>
<dbReference type="GO" id="GO:0003729">
    <property type="term" value="F:mRNA binding"/>
    <property type="evidence" value="ECO:0007669"/>
    <property type="project" value="TreeGrafter"/>
</dbReference>
<dbReference type="PROSITE" id="PS50102">
    <property type="entry name" value="RRM"/>
    <property type="match status" value="2"/>
</dbReference>
<dbReference type="InterPro" id="IPR050374">
    <property type="entry name" value="RRT5_SRSF_SR"/>
</dbReference>
<keyword evidence="6" id="KW-1185">Reference proteome</keyword>
<dbReference type="PANTHER" id="PTHR23003">
    <property type="entry name" value="RNA RECOGNITION MOTIF RRM DOMAIN CONTAINING PROTEIN"/>
    <property type="match status" value="1"/>
</dbReference>
<comment type="caution">
    <text evidence="5">The sequence shown here is derived from an EMBL/GenBank/DDBJ whole genome shotgun (WGS) entry which is preliminary data.</text>
</comment>
<evidence type="ECO:0000259" key="4">
    <source>
        <dbReference type="PROSITE" id="PS50102"/>
    </source>
</evidence>
<name>A0AA38LQD4_9TREE</name>
<feature type="compositionally biased region" description="Pro residues" evidence="3">
    <location>
        <begin position="149"/>
        <end position="162"/>
    </location>
</feature>
<feature type="non-terminal residue" evidence="5">
    <location>
        <position position="1"/>
    </location>
</feature>
<dbReference type="FunFam" id="3.30.70.330:FF:000145">
    <property type="entry name" value="Putative RNP domain-containing protein"/>
    <property type="match status" value="1"/>
</dbReference>
<dbReference type="InterPro" id="IPR035979">
    <property type="entry name" value="RBD_domain_sf"/>
</dbReference>
<feature type="region of interest" description="Disordered" evidence="3">
    <location>
        <begin position="433"/>
        <end position="527"/>
    </location>
</feature>
<dbReference type="RefSeq" id="XP_052942909.1">
    <property type="nucleotide sequence ID" value="XM_053093707.1"/>
</dbReference>
<dbReference type="Proteomes" id="UP001164286">
    <property type="component" value="Unassembled WGS sequence"/>
</dbReference>
<feature type="domain" description="RRM" evidence="4">
    <location>
        <begin position="352"/>
        <end position="429"/>
    </location>
</feature>
<organism evidence="5 6">
    <name type="scientific">Dioszegia hungarica</name>
    <dbReference type="NCBI Taxonomy" id="4972"/>
    <lineage>
        <taxon>Eukaryota</taxon>
        <taxon>Fungi</taxon>
        <taxon>Dikarya</taxon>
        <taxon>Basidiomycota</taxon>
        <taxon>Agaricomycotina</taxon>
        <taxon>Tremellomycetes</taxon>
        <taxon>Tremellales</taxon>
        <taxon>Bulleribasidiaceae</taxon>
        <taxon>Dioszegia</taxon>
    </lineage>
</organism>
<dbReference type="AlphaFoldDB" id="A0AA38LQD4"/>
<feature type="compositionally biased region" description="Gly residues" evidence="3">
    <location>
        <begin position="290"/>
        <end position="309"/>
    </location>
</feature>
<dbReference type="GO" id="GO:0005634">
    <property type="term" value="C:nucleus"/>
    <property type="evidence" value="ECO:0007669"/>
    <property type="project" value="TreeGrafter"/>
</dbReference>
<feature type="domain" description="RRM" evidence="4">
    <location>
        <begin position="23"/>
        <end position="100"/>
    </location>
</feature>
<dbReference type="GeneID" id="77732912"/>
<keyword evidence="1 2" id="KW-0694">RNA-binding</keyword>
<dbReference type="PANTHER" id="PTHR23003:SF64">
    <property type="entry name" value="RRM DOMAIN-CONTAINING PROTEIN"/>
    <property type="match status" value="1"/>
</dbReference>
<proteinExistence type="predicted"/>
<dbReference type="EMBL" id="JAKWFO010000011">
    <property type="protein sequence ID" value="KAI9633132.1"/>
    <property type="molecule type" value="Genomic_DNA"/>
</dbReference>
<dbReference type="Gene3D" id="3.30.70.330">
    <property type="match status" value="2"/>
</dbReference>
<feature type="region of interest" description="Disordered" evidence="3">
    <location>
        <begin position="651"/>
        <end position="673"/>
    </location>
</feature>
<dbReference type="InterPro" id="IPR000504">
    <property type="entry name" value="RRM_dom"/>
</dbReference>
<reference evidence="5" key="1">
    <citation type="journal article" date="2022" name="G3 (Bethesda)">
        <title>High quality genome of the basidiomycete yeast Dioszegia hungarica PDD-24b-2 isolated from cloud water.</title>
        <authorList>
            <person name="Jarrige D."/>
            <person name="Haridas S."/>
            <person name="Bleykasten-Grosshans C."/>
            <person name="Joly M."/>
            <person name="Nadalig T."/>
            <person name="Sancelme M."/>
            <person name="Vuilleumier S."/>
            <person name="Grigoriev I.V."/>
            <person name="Amato P."/>
            <person name="Bringel F."/>
        </authorList>
    </citation>
    <scope>NUCLEOTIDE SEQUENCE</scope>
    <source>
        <strain evidence="5">PDD-24b-2</strain>
    </source>
</reference>
<feature type="compositionally biased region" description="Low complexity" evidence="3">
    <location>
        <begin position="433"/>
        <end position="455"/>
    </location>
</feature>
<feature type="compositionally biased region" description="Polar residues" evidence="3">
    <location>
        <begin position="257"/>
        <end position="266"/>
    </location>
</feature>
<feature type="region of interest" description="Disordered" evidence="3">
    <location>
        <begin position="115"/>
        <end position="198"/>
    </location>
</feature>
<accession>A0AA38LQD4</accession>
<feature type="region of interest" description="Disordered" evidence="3">
    <location>
        <begin position="219"/>
        <end position="318"/>
    </location>
</feature>
<evidence type="ECO:0000313" key="5">
    <source>
        <dbReference type="EMBL" id="KAI9633132.1"/>
    </source>
</evidence>
<feature type="compositionally biased region" description="Low complexity" evidence="3">
    <location>
        <begin position="472"/>
        <end position="490"/>
    </location>
</feature>
<dbReference type="GO" id="GO:0005737">
    <property type="term" value="C:cytoplasm"/>
    <property type="evidence" value="ECO:0007669"/>
    <property type="project" value="TreeGrafter"/>
</dbReference>
<dbReference type="Pfam" id="PF00076">
    <property type="entry name" value="RRM_1"/>
    <property type="match status" value="2"/>
</dbReference>
<evidence type="ECO:0000313" key="6">
    <source>
        <dbReference type="Proteomes" id="UP001164286"/>
    </source>
</evidence>